<dbReference type="EMBL" id="JBCGBO010000001">
    <property type="protein sequence ID" value="KAK9230586.1"/>
    <property type="molecule type" value="Genomic_DNA"/>
</dbReference>
<keyword evidence="1" id="KW-0472">Membrane</keyword>
<keyword evidence="1" id="KW-0812">Transmembrane</keyword>
<feature type="transmembrane region" description="Helical" evidence="1">
    <location>
        <begin position="224"/>
        <end position="244"/>
    </location>
</feature>
<evidence type="ECO:0000259" key="2">
    <source>
        <dbReference type="Pfam" id="PF13968"/>
    </source>
</evidence>
<dbReference type="AlphaFoldDB" id="A0AAP0N4F5"/>
<reference evidence="3 4" key="1">
    <citation type="submission" date="2024-05" db="EMBL/GenBank/DDBJ databases">
        <title>Haplotype-resolved chromosome-level genome assembly of Huyou (Citrus changshanensis).</title>
        <authorList>
            <person name="Miao C."/>
            <person name="Chen W."/>
            <person name="Wu Y."/>
            <person name="Wang L."/>
            <person name="Zhao S."/>
            <person name="Grierson D."/>
            <person name="Xu C."/>
            <person name="Chen K."/>
        </authorList>
    </citation>
    <scope>NUCLEOTIDE SEQUENCE [LARGE SCALE GENOMIC DNA]</scope>
    <source>
        <strain evidence="3">01-14</strain>
        <tissue evidence="3">Leaf</tissue>
    </source>
</reference>
<organism evidence="3 4">
    <name type="scientific">Citrus x changshan-huyou</name>
    <dbReference type="NCBI Taxonomy" id="2935761"/>
    <lineage>
        <taxon>Eukaryota</taxon>
        <taxon>Viridiplantae</taxon>
        <taxon>Streptophyta</taxon>
        <taxon>Embryophyta</taxon>
        <taxon>Tracheophyta</taxon>
        <taxon>Spermatophyta</taxon>
        <taxon>Magnoliopsida</taxon>
        <taxon>eudicotyledons</taxon>
        <taxon>Gunneridae</taxon>
        <taxon>Pentapetalae</taxon>
        <taxon>rosids</taxon>
        <taxon>malvids</taxon>
        <taxon>Sapindales</taxon>
        <taxon>Rutaceae</taxon>
        <taxon>Aurantioideae</taxon>
        <taxon>Citrus</taxon>
    </lineage>
</organism>
<accession>A0AAP0N4F5</accession>
<dbReference type="InterPro" id="IPR007658">
    <property type="entry name" value="DUF594"/>
</dbReference>
<dbReference type="Proteomes" id="UP001428341">
    <property type="component" value="Unassembled WGS sequence"/>
</dbReference>
<keyword evidence="4" id="KW-1185">Reference proteome</keyword>
<feature type="transmembrane region" description="Helical" evidence="1">
    <location>
        <begin position="62"/>
        <end position="79"/>
    </location>
</feature>
<sequence>MPTEKELLAFWASFLLLHVGGPDTITAFALEDNELLTKQLLGLVVQVVAAVYIFFQPLRGNKLLFPTVLVFIAALIKYFERIRALDLASLEKFRDLSGDHFSRLLGFSHENGRVIPIQEDRDYVEVGCQYFNVFRLILADLVPSFKEVKLEGPSIDDFSPADALGIIEVELNLVYEVFHTKIQATHCVLGIVLRFISFGSVLAALSIFYFRVEKHGFNEFDVRVTYTLFGGAIALDIINFFMLVSSDWTFVALQNGADGSILGKFKNRIAAFIRPFFILKSPRCQHWHVGDKYKVLAIHSLFGRWPGSVLVISWTAFWLNVPPSRVNRGEIGLYLAWQKVIHYLGIDRLIPWMAIAKNNVTRFLHMSKIIDDVRIQRCLSHQPLTEELWQFIFYEIKRKAQYAGDPEAGVKRTVCSASGHCTLQDLGTNGDHLIEIMKKISKNYAYFSINVTVPFSKILSDYMLYLLLLKPTMMNSAPICTKRILRRTNSAADKLLEKNGIKSRPAKAAYKKIMDEPVPELSDSALEDAIKLGNGLQKLDEDKKWKTVSRILMEILSYGASHCTSMAHAQHVTNGGELITFVWLLMLHFHLVEPKD</sequence>
<name>A0AAP0N4F5_9ROSI</name>
<gene>
    <name evidence="3" type="ORF">WN944_023558</name>
</gene>
<feature type="transmembrane region" description="Helical" evidence="1">
    <location>
        <begin position="191"/>
        <end position="212"/>
    </location>
</feature>
<dbReference type="PANTHER" id="PTHR31325">
    <property type="entry name" value="OS01G0798800 PROTEIN-RELATED"/>
    <property type="match status" value="1"/>
</dbReference>
<dbReference type="Pfam" id="PF13968">
    <property type="entry name" value="DUF4220"/>
    <property type="match status" value="1"/>
</dbReference>
<dbReference type="InterPro" id="IPR025315">
    <property type="entry name" value="DUF4220"/>
</dbReference>
<evidence type="ECO:0000256" key="1">
    <source>
        <dbReference type="SAM" id="Phobius"/>
    </source>
</evidence>
<comment type="caution">
    <text evidence="3">The sequence shown here is derived from an EMBL/GenBank/DDBJ whole genome shotgun (WGS) entry which is preliminary data.</text>
</comment>
<feature type="domain" description="DUF4220" evidence="2">
    <location>
        <begin position="4"/>
        <end position="258"/>
    </location>
</feature>
<feature type="transmembrane region" description="Helical" evidence="1">
    <location>
        <begin position="39"/>
        <end position="55"/>
    </location>
</feature>
<evidence type="ECO:0000313" key="3">
    <source>
        <dbReference type="EMBL" id="KAK9230586.1"/>
    </source>
</evidence>
<protein>
    <recommendedName>
        <fullName evidence="2">DUF4220 domain-containing protein</fullName>
    </recommendedName>
</protein>
<dbReference type="Pfam" id="PF04578">
    <property type="entry name" value="DUF594"/>
    <property type="match status" value="1"/>
</dbReference>
<evidence type="ECO:0000313" key="4">
    <source>
        <dbReference type="Proteomes" id="UP001428341"/>
    </source>
</evidence>
<proteinExistence type="predicted"/>
<keyword evidence="1" id="KW-1133">Transmembrane helix</keyword>